<dbReference type="InterPro" id="IPR002252">
    <property type="entry name" value="Glyco_hydro_36"/>
</dbReference>
<comment type="caution">
    <text evidence="7">The sequence shown here is derived from an EMBL/GenBank/DDBJ whole genome shotgun (WGS) entry which is preliminary data.</text>
</comment>
<feature type="domain" description="Glycosyl hydrolase family 36 C-terminal" evidence="5">
    <location>
        <begin position="613"/>
        <end position="700"/>
    </location>
</feature>
<dbReference type="PROSITE" id="PS00512">
    <property type="entry name" value="ALPHA_GALACTOSIDASE"/>
    <property type="match status" value="1"/>
</dbReference>
<dbReference type="PRINTS" id="PR00743">
    <property type="entry name" value="GLHYDRLASE36"/>
</dbReference>
<dbReference type="PANTHER" id="PTHR43053">
    <property type="entry name" value="GLYCOSIDASE FAMILY 31"/>
    <property type="match status" value="1"/>
</dbReference>
<dbReference type="Gene3D" id="3.20.20.70">
    <property type="entry name" value="Aldolase class I"/>
    <property type="match status" value="1"/>
</dbReference>
<dbReference type="Pfam" id="PF16875">
    <property type="entry name" value="Glyco_hydro_36N"/>
    <property type="match status" value="1"/>
</dbReference>
<evidence type="ECO:0000256" key="3">
    <source>
        <dbReference type="ARBA" id="ARBA00022801"/>
    </source>
</evidence>
<keyword evidence="3" id="KW-0378">Hydrolase</keyword>
<dbReference type="RefSeq" id="WP_152578459.1">
    <property type="nucleotide sequence ID" value="NZ_JAATJI010000001.1"/>
</dbReference>
<dbReference type="PANTHER" id="PTHR43053:SF3">
    <property type="entry name" value="ALPHA-GALACTOSIDASE C-RELATED"/>
    <property type="match status" value="1"/>
</dbReference>
<dbReference type="Pfam" id="PF16874">
    <property type="entry name" value="Glyco_hydro_36C"/>
    <property type="match status" value="1"/>
</dbReference>
<evidence type="ECO:0000256" key="2">
    <source>
        <dbReference type="ARBA" id="ARBA00012755"/>
    </source>
</evidence>
<comment type="catalytic activity">
    <reaction evidence="1">
        <text>Hydrolysis of terminal, non-reducing alpha-D-galactose residues in alpha-D-galactosides, including galactose oligosaccharides, galactomannans and galactolipids.</text>
        <dbReference type="EC" id="3.2.1.22"/>
    </reaction>
</comment>
<gene>
    <name evidence="7" type="ORF">F3168_12125</name>
</gene>
<dbReference type="InterPro" id="IPR013780">
    <property type="entry name" value="Glyco_hydro_b"/>
</dbReference>
<evidence type="ECO:0000256" key="4">
    <source>
        <dbReference type="ARBA" id="ARBA00023295"/>
    </source>
</evidence>
<dbReference type="InterPro" id="IPR031705">
    <property type="entry name" value="Glyco_hydro_36_C"/>
</dbReference>
<dbReference type="FunFam" id="3.20.20.70:FF:000118">
    <property type="entry name" value="Alpha-galactosidase"/>
    <property type="match status" value="1"/>
</dbReference>
<dbReference type="Gene3D" id="2.60.40.1180">
    <property type="entry name" value="Golgi alpha-mannosidase II"/>
    <property type="match status" value="1"/>
</dbReference>
<dbReference type="InterPro" id="IPR000111">
    <property type="entry name" value="Glyco_hydro_27/36_CS"/>
</dbReference>
<evidence type="ECO:0000259" key="5">
    <source>
        <dbReference type="Pfam" id="PF16874"/>
    </source>
</evidence>
<dbReference type="GO" id="GO:0016052">
    <property type="term" value="P:carbohydrate catabolic process"/>
    <property type="evidence" value="ECO:0007669"/>
    <property type="project" value="InterPro"/>
</dbReference>
<keyword evidence="8" id="KW-1185">Reference proteome</keyword>
<dbReference type="Gene3D" id="2.70.98.60">
    <property type="entry name" value="alpha-galactosidase from lactobacil brevis"/>
    <property type="match status" value="1"/>
</dbReference>
<dbReference type="InterPro" id="IPR017853">
    <property type="entry name" value="GH"/>
</dbReference>
<organism evidence="7 8">
    <name type="scientific">Sandarakinorhabdus fusca</name>
    <dbReference type="NCBI Taxonomy" id="1439888"/>
    <lineage>
        <taxon>Bacteria</taxon>
        <taxon>Pseudomonadati</taxon>
        <taxon>Pseudomonadota</taxon>
        <taxon>Alphaproteobacteria</taxon>
        <taxon>Sphingomonadales</taxon>
        <taxon>Sphingosinicellaceae</taxon>
        <taxon>Sandarakinorhabdus</taxon>
    </lineage>
</organism>
<dbReference type="EMBL" id="WIOL01000004">
    <property type="protein sequence ID" value="MQT18004.1"/>
    <property type="molecule type" value="Genomic_DNA"/>
</dbReference>
<dbReference type="OrthoDB" id="9758822at2"/>
<keyword evidence="4" id="KW-0326">Glycosidase</keyword>
<feature type="domain" description="Glycosyl hydrolase family 36 N-terminal" evidence="6">
    <location>
        <begin position="25"/>
        <end position="254"/>
    </location>
</feature>
<name>A0A7C9KNU3_9SPHN</name>
<accession>A0A7C9KNU3</accession>
<evidence type="ECO:0000259" key="6">
    <source>
        <dbReference type="Pfam" id="PF16875"/>
    </source>
</evidence>
<evidence type="ECO:0000313" key="8">
    <source>
        <dbReference type="Proteomes" id="UP000481327"/>
    </source>
</evidence>
<dbReference type="CDD" id="cd14791">
    <property type="entry name" value="GH36"/>
    <property type="match status" value="1"/>
</dbReference>
<evidence type="ECO:0000256" key="1">
    <source>
        <dbReference type="ARBA" id="ARBA00001255"/>
    </source>
</evidence>
<sequence length="718" mass="76812">MAADLPDHVRIDGTGVTLVLGLASGLPTVTYWGPRLPDHTDLGALTRLGERAEANASPAVEPVLALTPLAGQGSPGRPGLAAHRDGRDWASWALVTAVDAGPGHLVITSVDPAHGLTLVHTLALHGDVLAATTTLTNNGDAALTVDELAAPVLPLPGCVDRIIGFEGRWAGEFMTRALHRSMGIWLRENRRGRTSHDSFPGLIATGADVTEAHGLAYGFHLGWSGNHRLAVETLADGRGSVAMGALFLPGEVRLAPGATRASPPLFASVSEAGLSGLSQHFHRYLRSRPEHDRLRAKPRPVHYNSWEAVYFDHDPAVLIDMASRAAAVGVERFVLDDGWFLGRRNDRAGLGDWTVDPAVWPEGLHPLVDHVTGLGMEFGLWVEPEMVNPDSNLYRAHPDWVLGAPPAPQLSFRNQLVLDFGQAAVRAHMFAAIDTLLREYPIAYLKWDMNRDLSHPGGADGRAGAVAHVDGLYAVLDQLRTAHPGVEIESCASGGGRADYGVLARTDRIWTSDSNDALDRLAIQRGFSHFFPAEVMGAHVGPATCHITGRKLSMALRVATALFGHMGMELDLRDVDAADAIELTAGVALHKAHRTLIHSGDLVRLEAMAGANAFAIVAADRSDALVSWTLVTEQRGYFAEPLRLAGLDAAADYALKPVWPQPLRTPWPLADGGVFSGAALMQAGVQMPRLHPGTAIILHLRRIEGCAPQASSSHNNFA</sequence>
<dbReference type="InterPro" id="IPR050985">
    <property type="entry name" value="Alpha-glycosidase_related"/>
</dbReference>
<dbReference type="Pfam" id="PF02065">
    <property type="entry name" value="Melibiase"/>
    <property type="match status" value="1"/>
</dbReference>
<proteinExistence type="predicted"/>
<dbReference type="InterPro" id="IPR038417">
    <property type="entry name" value="Alpga-gal_N_sf"/>
</dbReference>
<dbReference type="InterPro" id="IPR031704">
    <property type="entry name" value="Glyco_hydro_36_N"/>
</dbReference>
<dbReference type="GO" id="GO:0004557">
    <property type="term" value="F:alpha-galactosidase activity"/>
    <property type="evidence" value="ECO:0007669"/>
    <property type="project" value="UniProtKB-EC"/>
</dbReference>
<evidence type="ECO:0000313" key="7">
    <source>
        <dbReference type="EMBL" id="MQT18004.1"/>
    </source>
</evidence>
<dbReference type="EC" id="3.2.1.22" evidence="2"/>
<dbReference type="AlphaFoldDB" id="A0A7C9KNU3"/>
<dbReference type="InterPro" id="IPR013785">
    <property type="entry name" value="Aldolase_TIM"/>
</dbReference>
<dbReference type="Proteomes" id="UP000481327">
    <property type="component" value="Unassembled WGS sequence"/>
</dbReference>
<reference evidence="7 8" key="1">
    <citation type="submission" date="2019-09" db="EMBL/GenBank/DDBJ databases">
        <title>Polymorphobacter sp. isolated from a lake in China.</title>
        <authorList>
            <person name="Liu Z."/>
        </authorList>
    </citation>
    <scope>NUCLEOTIDE SEQUENCE [LARGE SCALE GENOMIC DNA]</scope>
    <source>
        <strain evidence="7 8">D40P</strain>
    </source>
</reference>
<dbReference type="SUPFAM" id="SSF51445">
    <property type="entry name" value="(Trans)glycosidases"/>
    <property type="match status" value="1"/>
</dbReference>
<protein>
    <recommendedName>
        <fullName evidence="2">alpha-galactosidase</fullName>
        <ecNumber evidence="2">3.2.1.22</ecNumber>
    </recommendedName>
</protein>